<dbReference type="CDD" id="cd01949">
    <property type="entry name" value="GGDEF"/>
    <property type="match status" value="1"/>
</dbReference>
<evidence type="ECO:0000313" key="7">
    <source>
        <dbReference type="Proteomes" id="UP000290637"/>
    </source>
</evidence>
<dbReference type="GO" id="GO:0005886">
    <property type="term" value="C:plasma membrane"/>
    <property type="evidence" value="ECO:0007669"/>
    <property type="project" value="TreeGrafter"/>
</dbReference>
<organism evidence="6 7">
    <name type="scientific">Pseudoduganella lutea</name>
    <dbReference type="NCBI Taxonomy" id="321985"/>
    <lineage>
        <taxon>Bacteria</taxon>
        <taxon>Pseudomonadati</taxon>
        <taxon>Pseudomonadota</taxon>
        <taxon>Betaproteobacteria</taxon>
        <taxon>Burkholderiales</taxon>
        <taxon>Oxalobacteraceae</taxon>
        <taxon>Telluria group</taxon>
        <taxon>Pseudoduganella</taxon>
    </lineage>
</organism>
<feature type="domain" description="Response regulatory" evidence="4">
    <location>
        <begin position="2"/>
        <end position="117"/>
    </location>
</feature>
<evidence type="ECO:0000313" key="6">
    <source>
        <dbReference type="EMBL" id="QBE66425.1"/>
    </source>
</evidence>
<dbReference type="Pfam" id="PF00072">
    <property type="entry name" value="Response_reg"/>
    <property type="match status" value="1"/>
</dbReference>
<dbReference type="OrthoDB" id="9813903at2"/>
<dbReference type="NCBIfam" id="TIGR00254">
    <property type="entry name" value="GGDEF"/>
    <property type="match status" value="1"/>
</dbReference>
<dbReference type="GO" id="GO:0043709">
    <property type="term" value="P:cell adhesion involved in single-species biofilm formation"/>
    <property type="evidence" value="ECO:0007669"/>
    <property type="project" value="TreeGrafter"/>
</dbReference>
<dbReference type="SUPFAM" id="SSF55073">
    <property type="entry name" value="Nucleotide cyclase"/>
    <property type="match status" value="1"/>
</dbReference>
<evidence type="ECO:0000256" key="3">
    <source>
        <dbReference type="PROSITE-ProRule" id="PRU00169"/>
    </source>
</evidence>
<dbReference type="AlphaFoldDB" id="A0A4P6L507"/>
<dbReference type="Pfam" id="PF00990">
    <property type="entry name" value="GGDEF"/>
    <property type="match status" value="1"/>
</dbReference>
<dbReference type="InterPro" id="IPR029787">
    <property type="entry name" value="Nucleotide_cyclase"/>
</dbReference>
<dbReference type="SUPFAM" id="SSF52172">
    <property type="entry name" value="CheY-like"/>
    <property type="match status" value="1"/>
</dbReference>
<accession>A0A4P6L507</accession>
<evidence type="ECO:0000259" key="5">
    <source>
        <dbReference type="PROSITE" id="PS50887"/>
    </source>
</evidence>
<dbReference type="GO" id="GO:0052621">
    <property type="term" value="F:diguanylate cyclase activity"/>
    <property type="evidence" value="ECO:0007669"/>
    <property type="project" value="UniProtKB-EC"/>
</dbReference>
<dbReference type="EMBL" id="CP035913">
    <property type="protein sequence ID" value="QBE66425.1"/>
    <property type="molecule type" value="Genomic_DNA"/>
</dbReference>
<dbReference type="Proteomes" id="UP000290637">
    <property type="component" value="Chromosome"/>
</dbReference>
<dbReference type="PANTHER" id="PTHR45138:SF9">
    <property type="entry name" value="DIGUANYLATE CYCLASE DGCM-RELATED"/>
    <property type="match status" value="1"/>
</dbReference>
<dbReference type="FunFam" id="3.30.70.270:FF:000001">
    <property type="entry name" value="Diguanylate cyclase domain protein"/>
    <property type="match status" value="1"/>
</dbReference>
<feature type="domain" description="GGDEF" evidence="5">
    <location>
        <begin position="160"/>
        <end position="296"/>
    </location>
</feature>
<dbReference type="SMART" id="SM00267">
    <property type="entry name" value="GGDEF"/>
    <property type="match status" value="1"/>
</dbReference>
<name>A0A4P6L507_9BURK</name>
<dbReference type="Gene3D" id="3.30.70.270">
    <property type="match status" value="1"/>
</dbReference>
<dbReference type="EC" id="2.7.7.65" evidence="1"/>
<dbReference type="KEGG" id="plue:EWM63_28505"/>
<dbReference type="InterPro" id="IPR011006">
    <property type="entry name" value="CheY-like_superfamily"/>
</dbReference>
<reference evidence="6 7" key="1">
    <citation type="submission" date="2019-02" db="EMBL/GenBank/DDBJ databases">
        <title>Draft Genome Sequences of Six Type Strains of the Genus Massilia.</title>
        <authorList>
            <person name="Miess H."/>
            <person name="Frediansyhah A."/>
            <person name="Gross H."/>
        </authorList>
    </citation>
    <scope>NUCLEOTIDE SEQUENCE [LARGE SCALE GENOMIC DNA]</scope>
    <source>
        <strain evidence="6 7">DSM 17473</strain>
    </source>
</reference>
<proteinExistence type="predicted"/>
<dbReference type="SMART" id="SM00448">
    <property type="entry name" value="REC"/>
    <property type="match status" value="1"/>
</dbReference>
<protein>
    <recommendedName>
        <fullName evidence="1">diguanylate cyclase</fullName>
        <ecNumber evidence="1">2.7.7.65</ecNumber>
    </recommendedName>
</protein>
<dbReference type="RefSeq" id="WP_130189532.1">
    <property type="nucleotide sequence ID" value="NZ_CP035913.1"/>
</dbReference>
<dbReference type="PANTHER" id="PTHR45138">
    <property type="entry name" value="REGULATORY COMPONENTS OF SENSORY TRANSDUCTION SYSTEM"/>
    <property type="match status" value="1"/>
</dbReference>
<dbReference type="Gene3D" id="3.40.50.2300">
    <property type="match status" value="1"/>
</dbReference>
<dbReference type="GO" id="GO:1902201">
    <property type="term" value="P:negative regulation of bacterial-type flagellum-dependent cell motility"/>
    <property type="evidence" value="ECO:0007669"/>
    <property type="project" value="TreeGrafter"/>
</dbReference>
<keyword evidence="7" id="KW-1185">Reference proteome</keyword>
<dbReference type="PROSITE" id="PS50110">
    <property type="entry name" value="RESPONSE_REGULATORY"/>
    <property type="match status" value="1"/>
</dbReference>
<gene>
    <name evidence="6" type="ORF">EWM63_28505</name>
</gene>
<sequence>MKILVIDDDAWALEHLAKLLGDLAEVHTALGGIQGLAETARILPDLILCDIDMPDIDGLLFCRHLQADVFTKNIPILCVSSCMDEGEELAALTAGAVDVIRKPISPMLVRARVRIQIELCEKSEMLLDLSRRDPLTGIFNRRYFDGRMRDEWTRHRRMREPIAVAMVDVDHFKAFNDHYGHVRGDECLMEIADRLRHATRRPGELVARYGGEEFVMLLPGTSALAAGVFGKRVCEDVRAMKYPHARGKNGLISVSVGLATAVPDESIMISELIRRADMALYTAKKDGRDCHAVFGAG</sequence>
<dbReference type="InterPro" id="IPR000160">
    <property type="entry name" value="GGDEF_dom"/>
</dbReference>
<evidence type="ECO:0000256" key="1">
    <source>
        <dbReference type="ARBA" id="ARBA00012528"/>
    </source>
</evidence>
<dbReference type="InterPro" id="IPR043128">
    <property type="entry name" value="Rev_trsase/Diguanyl_cyclase"/>
</dbReference>
<feature type="modified residue" description="4-aspartylphosphate" evidence="3">
    <location>
        <position position="50"/>
    </location>
</feature>
<dbReference type="GO" id="GO:0000160">
    <property type="term" value="P:phosphorelay signal transduction system"/>
    <property type="evidence" value="ECO:0007669"/>
    <property type="project" value="InterPro"/>
</dbReference>
<comment type="catalytic activity">
    <reaction evidence="2">
        <text>2 GTP = 3',3'-c-di-GMP + 2 diphosphate</text>
        <dbReference type="Rhea" id="RHEA:24898"/>
        <dbReference type="ChEBI" id="CHEBI:33019"/>
        <dbReference type="ChEBI" id="CHEBI:37565"/>
        <dbReference type="ChEBI" id="CHEBI:58805"/>
        <dbReference type="EC" id="2.7.7.65"/>
    </reaction>
</comment>
<dbReference type="PROSITE" id="PS50887">
    <property type="entry name" value="GGDEF"/>
    <property type="match status" value="1"/>
</dbReference>
<evidence type="ECO:0000259" key="4">
    <source>
        <dbReference type="PROSITE" id="PS50110"/>
    </source>
</evidence>
<dbReference type="InterPro" id="IPR001789">
    <property type="entry name" value="Sig_transdc_resp-reg_receiver"/>
</dbReference>
<dbReference type="InterPro" id="IPR050469">
    <property type="entry name" value="Diguanylate_Cyclase"/>
</dbReference>
<evidence type="ECO:0000256" key="2">
    <source>
        <dbReference type="ARBA" id="ARBA00034247"/>
    </source>
</evidence>
<keyword evidence="3" id="KW-0597">Phosphoprotein</keyword>